<feature type="domain" description="HTH tetR-type" evidence="5">
    <location>
        <begin position="19"/>
        <end position="79"/>
    </location>
</feature>
<dbReference type="PANTHER" id="PTHR30055">
    <property type="entry name" value="HTH-TYPE TRANSCRIPTIONAL REGULATOR RUTR"/>
    <property type="match status" value="1"/>
</dbReference>
<organism evidence="6 7">
    <name type="scientific">Giesbergeria sinuosa</name>
    <dbReference type="NCBI Taxonomy" id="80883"/>
    <lineage>
        <taxon>Bacteria</taxon>
        <taxon>Pseudomonadati</taxon>
        <taxon>Pseudomonadota</taxon>
        <taxon>Betaproteobacteria</taxon>
        <taxon>Burkholderiales</taxon>
        <taxon>Comamonadaceae</taxon>
        <taxon>Giesbergeria</taxon>
    </lineage>
</organism>
<protein>
    <submittedName>
        <fullName evidence="6">TetR/AcrR family transcriptional regulator</fullName>
    </submittedName>
</protein>
<evidence type="ECO:0000256" key="2">
    <source>
        <dbReference type="ARBA" id="ARBA00023125"/>
    </source>
</evidence>
<evidence type="ECO:0000313" key="7">
    <source>
        <dbReference type="Proteomes" id="UP001596001"/>
    </source>
</evidence>
<evidence type="ECO:0000256" key="1">
    <source>
        <dbReference type="ARBA" id="ARBA00023015"/>
    </source>
</evidence>
<evidence type="ECO:0000259" key="5">
    <source>
        <dbReference type="PROSITE" id="PS50977"/>
    </source>
</evidence>
<keyword evidence="1" id="KW-0805">Transcription regulation</keyword>
<dbReference type="PROSITE" id="PS50977">
    <property type="entry name" value="HTH_TETR_2"/>
    <property type="match status" value="1"/>
</dbReference>
<dbReference type="RefSeq" id="WP_382433412.1">
    <property type="nucleotide sequence ID" value="NZ_JBHSHJ010000010.1"/>
</dbReference>
<dbReference type="InterPro" id="IPR050109">
    <property type="entry name" value="HTH-type_TetR-like_transc_reg"/>
</dbReference>
<evidence type="ECO:0000313" key="6">
    <source>
        <dbReference type="EMBL" id="MFC4789745.1"/>
    </source>
</evidence>
<dbReference type="InterPro" id="IPR001647">
    <property type="entry name" value="HTH_TetR"/>
</dbReference>
<accession>A0ABV9QEV5</accession>
<dbReference type="PANTHER" id="PTHR30055:SF234">
    <property type="entry name" value="HTH-TYPE TRANSCRIPTIONAL REGULATOR BETI"/>
    <property type="match status" value="1"/>
</dbReference>
<keyword evidence="2 4" id="KW-0238">DNA-binding</keyword>
<dbReference type="InterPro" id="IPR009057">
    <property type="entry name" value="Homeodomain-like_sf"/>
</dbReference>
<evidence type="ECO:0000256" key="4">
    <source>
        <dbReference type="PROSITE-ProRule" id="PRU00335"/>
    </source>
</evidence>
<comment type="caution">
    <text evidence="6">The sequence shown here is derived from an EMBL/GenBank/DDBJ whole genome shotgun (WGS) entry which is preliminary data.</text>
</comment>
<dbReference type="Pfam" id="PF00440">
    <property type="entry name" value="TetR_N"/>
    <property type="match status" value="1"/>
</dbReference>
<name>A0ABV9QEV5_9BURK</name>
<keyword evidence="7" id="KW-1185">Reference proteome</keyword>
<evidence type="ECO:0000256" key="3">
    <source>
        <dbReference type="ARBA" id="ARBA00023163"/>
    </source>
</evidence>
<sequence length="215" mass="24234">MRAISTEPPEVPAPPAKSQLTPADWIAAATHVLRDKSIDAVRVDVLAKVLNVTRGSFYWHFKDRNDLLERVLKSWRDAATEQIIHRFEKSGATPETLIKELLSLPFRGQSAQDSASIELAIRGWARRDDLARQALEAVDAQRLSYITRCFEAMSLPRSEAQLRAFMLYSYMLSESLLRTQGTEDERQARRAFVEHTVLARCCPCSETDASSSPQA</sequence>
<reference evidence="7" key="1">
    <citation type="journal article" date="2019" name="Int. J. Syst. Evol. Microbiol.">
        <title>The Global Catalogue of Microorganisms (GCM) 10K type strain sequencing project: providing services to taxonomists for standard genome sequencing and annotation.</title>
        <authorList>
            <consortium name="The Broad Institute Genomics Platform"/>
            <consortium name="The Broad Institute Genome Sequencing Center for Infectious Disease"/>
            <person name="Wu L."/>
            <person name="Ma J."/>
        </authorList>
    </citation>
    <scope>NUCLEOTIDE SEQUENCE [LARGE SCALE GENOMIC DNA]</scope>
    <source>
        <strain evidence="7">CCUG 49452</strain>
    </source>
</reference>
<dbReference type="EMBL" id="JBHSHJ010000010">
    <property type="protein sequence ID" value="MFC4789745.1"/>
    <property type="molecule type" value="Genomic_DNA"/>
</dbReference>
<gene>
    <name evidence="6" type="ORF">ACFO6X_12220</name>
</gene>
<proteinExistence type="predicted"/>
<dbReference type="Proteomes" id="UP001596001">
    <property type="component" value="Unassembled WGS sequence"/>
</dbReference>
<dbReference type="Gene3D" id="1.10.357.10">
    <property type="entry name" value="Tetracycline Repressor, domain 2"/>
    <property type="match status" value="1"/>
</dbReference>
<feature type="DNA-binding region" description="H-T-H motif" evidence="4">
    <location>
        <begin position="42"/>
        <end position="61"/>
    </location>
</feature>
<dbReference type="SUPFAM" id="SSF46689">
    <property type="entry name" value="Homeodomain-like"/>
    <property type="match status" value="1"/>
</dbReference>
<keyword evidence="3" id="KW-0804">Transcription</keyword>